<gene>
    <name evidence="8" type="primary">LOC106173495</name>
</gene>
<dbReference type="GeneID" id="106173495"/>
<keyword evidence="7" id="KW-1185">Reference proteome</keyword>
<evidence type="ECO:0000256" key="3">
    <source>
        <dbReference type="ARBA" id="ARBA00023134"/>
    </source>
</evidence>
<dbReference type="InterPro" id="IPR030378">
    <property type="entry name" value="G_CP_dom"/>
</dbReference>
<evidence type="ECO:0000256" key="1">
    <source>
        <dbReference type="ARBA" id="ARBA00004123"/>
    </source>
</evidence>
<feature type="non-terminal residue" evidence="8">
    <location>
        <position position="397"/>
    </location>
</feature>
<dbReference type="InterPro" id="IPR014813">
    <property type="entry name" value="Gnl3_N_dom"/>
</dbReference>
<dbReference type="InterPro" id="IPR027417">
    <property type="entry name" value="P-loop_NTPase"/>
</dbReference>
<dbReference type="PANTHER" id="PTHR11089:SF30">
    <property type="entry name" value="GUANINE NUCLEOTIDE-BINDING PROTEIN-LIKE 3 HOMOLOG"/>
    <property type="match status" value="1"/>
</dbReference>
<dbReference type="AlphaFoldDB" id="A0A1S3JJK8"/>
<keyword evidence="3" id="KW-0342">GTP-binding</keyword>
<dbReference type="FunFam" id="3.40.50.300:FF:000493">
    <property type="entry name" value="Guanine nucleotide-binding protein-like 3-like protein"/>
    <property type="match status" value="1"/>
</dbReference>
<dbReference type="Pfam" id="PF01926">
    <property type="entry name" value="MMR_HSR1"/>
    <property type="match status" value="1"/>
</dbReference>
<dbReference type="PRINTS" id="PR00326">
    <property type="entry name" value="GTP1OBG"/>
</dbReference>
<proteinExistence type="predicted"/>
<feature type="compositionally biased region" description="Basic and acidic residues" evidence="5">
    <location>
        <begin position="104"/>
        <end position="115"/>
    </location>
</feature>
<dbReference type="OrthoDB" id="444945at2759"/>
<dbReference type="KEGG" id="lak:106173495"/>
<dbReference type="SUPFAM" id="SSF52540">
    <property type="entry name" value="P-loop containing nucleoside triphosphate hydrolases"/>
    <property type="match status" value="1"/>
</dbReference>
<feature type="compositionally biased region" description="Basic and acidic residues" evidence="5">
    <location>
        <begin position="57"/>
        <end position="79"/>
    </location>
</feature>
<keyword evidence="2" id="KW-0547">Nucleotide-binding</keyword>
<dbReference type="PROSITE" id="PS51721">
    <property type="entry name" value="G_CP"/>
    <property type="match status" value="1"/>
</dbReference>
<reference evidence="8" key="1">
    <citation type="submission" date="2025-08" db="UniProtKB">
        <authorList>
            <consortium name="RefSeq"/>
        </authorList>
    </citation>
    <scope>IDENTIFICATION</scope>
    <source>
        <tissue evidence="8">Gonads</tissue>
    </source>
</reference>
<evidence type="ECO:0000256" key="4">
    <source>
        <dbReference type="ARBA" id="ARBA00023242"/>
    </source>
</evidence>
<dbReference type="CDD" id="cd04178">
    <property type="entry name" value="Nucleostemin_like"/>
    <property type="match status" value="1"/>
</dbReference>
<comment type="subcellular location">
    <subcellularLocation>
        <location evidence="1">Nucleus</location>
    </subcellularLocation>
</comment>
<evidence type="ECO:0000313" key="7">
    <source>
        <dbReference type="Proteomes" id="UP000085678"/>
    </source>
</evidence>
<dbReference type="PANTHER" id="PTHR11089">
    <property type="entry name" value="GTP-BINDING PROTEIN-RELATED"/>
    <property type="match status" value="1"/>
</dbReference>
<dbReference type="GO" id="GO:0005730">
    <property type="term" value="C:nucleolus"/>
    <property type="evidence" value="ECO:0007669"/>
    <property type="project" value="TreeGrafter"/>
</dbReference>
<dbReference type="GO" id="GO:0005525">
    <property type="term" value="F:GTP binding"/>
    <property type="evidence" value="ECO:0007669"/>
    <property type="project" value="UniProtKB-KW"/>
</dbReference>
<evidence type="ECO:0000313" key="8">
    <source>
        <dbReference type="RefSeq" id="XP_013410089.1"/>
    </source>
</evidence>
<dbReference type="InterPro" id="IPR050755">
    <property type="entry name" value="TRAFAC_YlqF/YawG_RiboMat"/>
</dbReference>
<keyword evidence="4" id="KW-0539">Nucleus</keyword>
<dbReference type="Pfam" id="PF08701">
    <property type="entry name" value="GN3L_Grn1"/>
    <property type="match status" value="1"/>
</dbReference>
<organism evidence="7 8">
    <name type="scientific">Lingula anatina</name>
    <name type="common">Brachiopod</name>
    <name type="synonym">Lingula unguis</name>
    <dbReference type="NCBI Taxonomy" id="7574"/>
    <lineage>
        <taxon>Eukaryota</taxon>
        <taxon>Metazoa</taxon>
        <taxon>Spiralia</taxon>
        <taxon>Lophotrochozoa</taxon>
        <taxon>Brachiopoda</taxon>
        <taxon>Linguliformea</taxon>
        <taxon>Lingulata</taxon>
        <taxon>Lingulida</taxon>
        <taxon>Linguloidea</taxon>
        <taxon>Lingulidae</taxon>
        <taxon>Lingula</taxon>
    </lineage>
</organism>
<dbReference type="RefSeq" id="XP_013410089.1">
    <property type="nucleotide sequence ID" value="XM_013554635.2"/>
</dbReference>
<dbReference type="InterPro" id="IPR006073">
    <property type="entry name" value="GTP-bd"/>
</dbReference>
<feature type="region of interest" description="Disordered" evidence="5">
    <location>
        <begin position="16"/>
        <end position="115"/>
    </location>
</feature>
<dbReference type="Proteomes" id="UP000085678">
    <property type="component" value="Unplaced"/>
</dbReference>
<sequence>MVKQFFKKRSKRLTCRKKYKIERKVREHNRKKKKEAKNNPNTKSKRKDVAVPNSLPFKEEILKEAEDRKRRLEEEQQRLKDKRKKDRQKILDKKRNLASLAQDAQKRTEEYERKNALSGEELSAALTGGKPVESSLKAYYKEFKKVIEAADVILEVLDARDPVGSRCPQVEQAVISAGANKKLVLVLNKIDLVPKENVEKWLTHLRNELPTVAFKASTQTQKENLGQSRGSLQKTTEDLLKSSRCVGADALLKLLGNYCRNQDIRTAITVGIVGFPNTGKSSIINSLKRCKACGVGATPGFTKTMQEVHLDKHIKLLDSPGIVMATGSSDASVILRNCVKIETLPDPISPVEAIMRRCSKQQLMLHYNVPDYKDVQEFLSLLATKMGRLKKGGVPDV</sequence>
<name>A0A1S3JJK8_LINAN</name>
<accession>A0A1S3JJK8</accession>
<feature type="domain" description="CP-type G" evidence="6">
    <location>
        <begin position="140"/>
        <end position="325"/>
    </location>
</feature>
<dbReference type="FunCoup" id="A0A1S3JJK8">
    <property type="interactions" value="2091"/>
</dbReference>
<evidence type="ECO:0000256" key="5">
    <source>
        <dbReference type="SAM" id="MobiDB-lite"/>
    </source>
</evidence>
<feature type="compositionally biased region" description="Basic residues" evidence="5">
    <location>
        <begin position="16"/>
        <end position="35"/>
    </location>
</feature>
<dbReference type="InParanoid" id="A0A1S3JJK8"/>
<dbReference type="STRING" id="7574.A0A1S3JJK8"/>
<dbReference type="Gene3D" id="3.40.50.300">
    <property type="entry name" value="P-loop containing nucleotide triphosphate hydrolases"/>
    <property type="match status" value="1"/>
</dbReference>
<evidence type="ECO:0000259" key="6">
    <source>
        <dbReference type="PROSITE" id="PS51721"/>
    </source>
</evidence>
<protein>
    <submittedName>
        <fullName evidence="8">Guanine nucleotide-binding protein-like 3 homolog</fullName>
    </submittedName>
</protein>
<evidence type="ECO:0000256" key="2">
    <source>
        <dbReference type="ARBA" id="ARBA00022741"/>
    </source>
</evidence>